<dbReference type="SUPFAM" id="SSF55021">
    <property type="entry name" value="ACT-like"/>
    <property type="match status" value="1"/>
</dbReference>
<dbReference type="EMBL" id="BSTI01000002">
    <property type="protein sequence ID" value="GLY64330.1"/>
    <property type="molecule type" value="Genomic_DNA"/>
</dbReference>
<dbReference type="GO" id="GO:0016887">
    <property type="term" value="F:ATP hydrolysis activity"/>
    <property type="evidence" value="ECO:0007669"/>
    <property type="project" value="InterPro"/>
</dbReference>
<feature type="domain" description="ABC transporter" evidence="4">
    <location>
        <begin position="2"/>
        <end position="241"/>
    </location>
</feature>
<evidence type="ECO:0000256" key="1">
    <source>
        <dbReference type="ARBA" id="ARBA00022741"/>
    </source>
</evidence>
<dbReference type="PANTHER" id="PTHR24220:SF685">
    <property type="entry name" value="ABC TRANSPORTER RELATED"/>
    <property type="match status" value="1"/>
</dbReference>
<evidence type="ECO:0000313" key="6">
    <source>
        <dbReference type="Proteomes" id="UP001165136"/>
    </source>
</evidence>
<dbReference type="InterPro" id="IPR003593">
    <property type="entry name" value="AAA+_ATPase"/>
</dbReference>
<dbReference type="InterPro" id="IPR018449">
    <property type="entry name" value="NIL_domain"/>
</dbReference>
<gene>
    <name evidence="5" type="primary">metN</name>
    <name evidence="5" type="ORF">Atai01_09490</name>
</gene>
<dbReference type="Gene3D" id="3.40.50.300">
    <property type="entry name" value="P-loop containing nucleotide triphosphate hydrolases"/>
    <property type="match status" value="1"/>
</dbReference>
<dbReference type="AlphaFoldDB" id="A0A9W6QYJ6"/>
<dbReference type="GO" id="GO:0006865">
    <property type="term" value="P:amino acid transport"/>
    <property type="evidence" value="ECO:0007669"/>
    <property type="project" value="UniProtKB-KW"/>
</dbReference>
<dbReference type="SUPFAM" id="SSF52540">
    <property type="entry name" value="P-loop containing nucleoside triphosphate hydrolases"/>
    <property type="match status" value="1"/>
</dbReference>
<dbReference type="Pfam" id="PF09383">
    <property type="entry name" value="NIL"/>
    <property type="match status" value="1"/>
</dbReference>
<dbReference type="RefSeq" id="WP_052371752.1">
    <property type="nucleotide sequence ID" value="NZ_BSTI01000002.1"/>
</dbReference>
<dbReference type="GO" id="GO:0022857">
    <property type="term" value="F:transmembrane transporter activity"/>
    <property type="evidence" value="ECO:0007669"/>
    <property type="project" value="TreeGrafter"/>
</dbReference>
<keyword evidence="1" id="KW-0547">Nucleotide-binding</keyword>
<evidence type="ECO:0000256" key="2">
    <source>
        <dbReference type="ARBA" id="ARBA00022840"/>
    </source>
</evidence>
<dbReference type="SMART" id="SM00930">
    <property type="entry name" value="NIL"/>
    <property type="match status" value="1"/>
</dbReference>
<keyword evidence="3" id="KW-0029">Amino-acid transport</keyword>
<dbReference type="InterPro" id="IPR045865">
    <property type="entry name" value="ACT-like_dom_sf"/>
</dbReference>
<dbReference type="InterPro" id="IPR027417">
    <property type="entry name" value="P-loop_NTPase"/>
</dbReference>
<dbReference type="InterPro" id="IPR015854">
    <property type="entry name" value="ABC_transpr_LolD-like"/>
</dbReference>
<dbReference type="GO" id="GO:0005886">
    <property type="term" value="C:plasma membrane"/>
    <property type="evidence" value="ECO:0007669"/>
    <property type="project" value="TreeGrafter"/>
</dbReference>
<protein>
    <submittedName>
        <fullName evidence="5">Methionine import ATP-binding protein MetN</fullName>
    </submittedName>
</protein>
<dbReference type="SMART" id="SM00382">
    <property type="entry name" value="AAA"/>
    <property type="match status" value="1"/>
</dbReference>
<reference evidence="5" key="1">
    <citation type="submission" date="2023-03" db="EMBL/GenBank/DDBJ databases">
        <title>Amycolatopsis taiwanensis NBRC 103393.</title>
        <authorList>
            <person name="Ichikawa N."/>
            <person name="Sato H."/>
            <person name="Tonouchi N."/>
        </authorList>
    </citation>
    <scope>NUCLEOTIDE SEQUENCE</scope>
    <source>
        <strain evidence="5">NBRC 103393</strain>
    </source>
</reference>
<dbReference type="Pfam" id="PF00005">
    <property type="entry name" value="ABC_tran"/>
    <property type="match status" value="1"/>
</dbReference>
<accession>A0A9W6QYJ6</accession>
<comment type="caution">
    <text evidence="5">The sequence shown here is derived from an EMBL/GenBank/DDBJ whole genome shotgun (WGS) entry which is preliminary data.</text>
</comment>
<sequence>MITVEHLTKSFPSKAEPVLALRDVSIDVSAGALYGVVGPAGAGKSTLARCVALQEKPDRGTVRLDGLNVAALDGRRLREVRRKVAVLEANPPLYAERTVAGNVAAPLEQLGVDGPQRRRQVGRILDLVGLTQRAGQRPAELSEGQRRRVSLGRALAVSPAVLLADDPTAGVGPDEAGAVLTVLDRVRAELGVTMLLTTQDGAVVRRICDEVGMLQAGRLVEQGSVLDLLADPGSHAAQALLPSIETSRAQAAVYDCTVDAVLIGFASVGALLPEAASRFDVEVATIGGGLTRFGDTPVAHFRLGLRGRRTDAALAWIRDHGAHVRAVPTLSCPAAA</sequence>
<keyword evidence="6" id="KW-1185">Reference proteome</keyword>
<keyword evidence="2 5" id="KW-0067">ATP-binding</keyword>
<dbReference type="PANTHER" id="PTHR24220">
    <property type="entry name" value="IMPORT ATP-BINDING PROTEIN"/>
    <property type="match status" value="1"/>
</dbReference>
<evidence type="ECO:0000313" key="5">
    <source>
        <dbReference type="EMBL" id="GLY64330.1"/>
    </source>
</evidence>
<organism evidence="5 6">
    <name type="scientific">Amycolatopsis taiwanensis</name>
    <dbReference type="NCBI Taxonomy" id="342230"/>
    <lineage>
        <taxon>Bacteria</taxon>
        <taxon>Bacillati</taxon>
        <taxon>Actinomycetota</taxon>
        <taxon>Actinomycetes</taxon>
        <taxon>Pseudonocardiales</taxon>
        <taxon>Pseudonocardiaceae</taxon>
        <taxon>Amycolatopsis</taxon>
    </lineage>
</organism>
<proteinExistence type="predicted"/>
<dbReference type="InterPro" id="IPR003439">
    <property type="entry name" value="ABC_transporter-like_ATP-bd"/>
</dbReference>
<dbReference type="GO" id="GO:0005524">
    <property type="term" value="F:ATP binding"/>
    <property type="evidence" value="ECO:0007669"/>
    <property type="project" value="UniProtKB-KW"/>
</dbReference>
<dbReference type="PROSITE" id="PS50893">
    <property type="entry name" value="ABC_TRANSPORTER_2"/>
    <property type="match status" value="1"/>
</dbReference>
<dbReference type="Proteomes" id="UP001165136">
    <property type="component" value="Unassembled WGS sequence"/>
</dbReference>
<evidence type="ECO:0000256" key="3">
    <source>
        <dbReference type="ARBA" id="ARBA00022970"/>
    </source>
</evidence>
<name>A0A9W6QYJ6_9PSEU</name>
<keyword evidence="3" id="KW-0813">Transport</keyword>
<evidence type="ECO:0000259" key="4">
    <source>
        <dbReference type="PROSITE" id="PS50893"/>
    </source>
</evidence>